<dbReference type="EMBL" id="CP002085">
    <property type="protein sequence ID" value="ADK85470.1"/>
    <property type="molecule type" value="Genomic_DNA"/>
</dbReference>
<dbReference type="Proteomes" id="UP000009047">
    <property type="component" value="Chromosome"/>
</dbReference>
<name>E1QIF3_DESB2</name>
<dbReference type="RefSeq" id="WP_013258911.1">
    <property type="nucleotide sequence ID" value="NC_014365.1"/>
</dbReference>
<evidence type="ECO:0000256" key="3">
    <source>
        <dbReference type="ARBA" id="ARBA00022679"/>
    </source>
</evidence>
<dbReference type="OrthoDB" id="9807278at2"/>
<keyword evidence="5 6" id="KW-0012">Acyltransferase</keyword>
<keyword evidence="2 6" id="KW-0441">Lipid A biosynthesis</keyword>
<dbReference type="NCBIfam" id="NF003657">
    <property type="entry name" value="PRK05289.1"/>
    <property type="match status" value="1"/>
</dbReference>
<dbReference type="PANTHER" id="PTHR43480">
    <property type="entry name" value="ACYL-[ACYL-CARRIER-PROTEIN]--UDP-N-ACETYLGLUCOSAMINE O-ACYLTRANSFERASE"/>
    <property type="match status" value="1"/>
</dbReference>
<evidence type="ECO:0000313" key="9">
    <source>
        <dbReference type="Proteomes" id="UP000009047"/>
    </source>
</evidence>
<evidence type="ECO:0000256" key="6">
    <source>
        <dbReference type="HAMAP-Rule" id="MF_00387"/>
    </source>
</evidence>
<sequence>MTIHPTAIVDPSAKLGQGVEVGAYAFIGPHVEIGDGSKIQHHASVDRLTRLGAGCMVAPFAALGGDPQDLKYHGEPTTLETGDNCLFREFVTVNRGTGEGGGVTRIGNNCLLMAYAHVAHDCQIGDNVVMANCATLGGHVTLEDRCNIGGLVAVHQFTRIGTFCFVGGASGVSKDLPPYTLCEGNRAISHGLNVIGLKRAGFADEAIETLKQAYRIIFRTRTPLADALAQVRAEVPQTAEVRRMLEFIESSKRGVSR</sequence>
<dbReference type="GO" id="GO:0008780">
    <property type="term" value="F:acyl-[acyl-carrier-protein]-UDP-N-acetylglucosamine O-acyltransferase activity"/>
    <property type="evidence" value="ECO:0007669"/>
    <property type="project" value="UniProtKB-UniRule"/>
</dbReference>
<dbReference type="GO" id="GO:0009245">
    <property type="term" value="P:lipid A biosynthetic process"/>
    <property type="evidence" value="ECO:0007669"/>
    <property type="project" value="UniProtKB-UniRule"/>
</dbReference>
<dbReference type="Gene3D" id="2.160.10.10">
    <property type="entry name" value="Hexapeptide repeat proteins"/>
    <property type="match status" value="1"/>
</dbReference>
<gene>
    <name evidence="6" type="primary">lpxA</name>
    <name evidence="8" type="ordered locus">Deba_2105</name>
</gene>
<evidence type="ECO:0000256" key="4">
    <source>
        <dbReference type="ARBA" id="ARBA00023098"/>
    </source>
</evidence>
<comment type="similarity">
    <text evidence="6">Belongs to the transferase hexapeptide repeat family. LpxA subfamily.</text>
</comment>
<dbReference type="STRING" id="644282.Deba_2105"/>
<organism evidence="8 9">
    <name type="scientific">Desulfarculus baarsii (strain ATCC 33931 / DSM 2075 / LMG 7858 / VKM B-1802 / 2st14)</name>
    <dbReference type="NCBI Taxonomy" id="644282"/>
    <lineage>
        <taxon>Bacteria</taxon>
        <taxon>Pseudomonadati</taxon>
        <taxon>Thermodesulfobacteriota</taxon>
        <taxon>Desulfarculia</taxon>
        <taxon>Desulfarculales</taxon>
        <taxon>Desulfarculaceae</taxon>
        <taxon>Desulfarculus</taxon>
    </lineage>
</organism>
<dbReference type="AlphaFoldDB" id="E1QIF3"/>
<dbReference type="InterPro" id="IPR029098">
    <property type="entry name" value="Acetyltransf_C"/>
</dbReference>
<comment type="function">
    <text evidence="6">Involved in the biosynthesis of lipid A, a phosphorylated glycolipid that anchors the lipopolysaccharide to the outer membrane of the cell.</text>
</comment>
<dbReference type="Pfam" id="PF13720">
    <property type="entry name" value="Acetyltransf_11"/>
    <property type="match status" value="1"/>
</dbReference>
<evidence type="ECO:0000256" key="1">
    <source>
        <dbReference type="ARBA" id="ARBA00022516"/>
    </source>
</evidence>
<dbReference type="PANTHER" id="PTHR43480:SF1">
    <property type="entry name" value="ACYL-[ACYL-CARRIER-PROTEIN]--UDP-N-ACETYLGLUCOSAMINE O-ACYLTRANSFERASE, MITOCHONDRIAL-RELATED"/>
    <property type="match status" value="1"/>
</dbReference>
<keyword evidence="3 6" id="KW-0808">Transferase</keyword>
<dbReference type="InterPro" id="IPR011004">
    <property type="entry name" value="Trimer_LpxA-like_sf"/>
</dbReference>
<evidence type="ECO:0000259" key="7">
    <source>
        <dbReference type="Pfam" id="PF13720"/>
    </source>
</evidence>
<evidence type="ECO:0000256" key="2">
    <source>
        <dbReference type="ARBA" id="ARBA00022556"/>
    </source>
</evidence>
<dbReference type="InterPro" id="IPR010137">
    <property type="entry name" value="Lipid_A_LpxA"/>
</dbReference>
<dbReference type="KEGG" id="dbr:Deba_2105"/>
<comment type="subcellular location">
    <subcellularLocation>
        <location evidence="6">Cytoplasm</location>
    </subcellularLocation>
</comment>
<comment type="pathway">
    <text evidence="6">Glycolipid biosynthesis; lipid IV(A) biosynthesis; lipid IV(A) from (3R)-3-hydroxytetradecanoyl-[acyl-carrier-protein] and UDP-N-acetyl-alpha-D-glucosamine: step 1/6.</text>
</comment>
<feature type="domain" description="UDP N-acetylglucosamine O-acyltransferase C-terminal" evidence="7">
    <location>
        <begin position="175"/>
        <end position="255"/>
    </location>
</feature>
<comment type="subunit">
    <text evidence="6">Homotrimer.</text>
</comment>
<dbReference type="NCBIfam" id="TIGR01852">
    <property type="entry name" value="lipid_A_lpxA"/>
    <property type="match status" value="1"/>
</dbReference>
<keyword evidence="6" id="KW-0963">Cytoplasm</keyword>
<proteinExistence type="inferred from homology"/>
<dbReference type="Gene3D" id="1.20.1180.10">
    <property type="entry name" value="Udp N-acetylglucosamine O-acyltransferase, C-terminal domain"/>
    <property type="match status" value="1"/>
</dbReference>
<reference evidence="8 9" key="1">
    <citation type="journal article" date="2010" name="Stand. Genomic Sci.">
        <title>Complete genome sequence of Desulfarculus baarsii type strain (2st14).</title>
        <authorList>
            <person name="Sun H."/>
            <person name="Spring S."/>
            <person name="Lapidus A."/>
            <person name="Davenport K."/>
            <person name="Del Rio T.G."/>
            <person name="Tice H."/>
            <person name="Nolan M."/>
            <person name="Copeland A."/>
            <person name="Cheng J.F."/>
            <person name="Lucas S."/>
            <person name="Tapia R."/>
            <person name="Goodwin L."/>
            <person name="Pitluck S."/>
            <person name="Ivanova N."/>
            <person name="Pagani I."/>
            <person name="Mavromatis K."/>
            <person name="Ovchinnikova G."/>
            <person name="Pati A."/>
            <person name="Chen A."/>
            <person name="Palaniappan K."/>
            <person name="Hauser L."/>
            <person name="Chang Y.J."/>
            <person name="Jeffries C.D."/>
            <person name="Detter J.C."/>
            <person name="Han C."/>
            <person name="Rohde M."/>
            <person name="Brambilla E."/>
            <person name="Goker M."/>
            <person name="Woyke T."/>
            <person name="Bristow J."/>
            <person name="Eisen J.A."/>
            <person name="Markowitz V."/>
            <person name="Hugenholtz P."/>
            <person name="Kyrpides N.C."/>
            <person name="Klenk H.P."/>
            <person name="Land M."/>
        </authorList>
    </citation>
    <scope>NUCLEOTIDE SEQUENCE [LARGE SCALE GENOMIC DNA]</scope>
    <source>
        <strain evidence="9">ATCC 33931 / DSM 2075 / LMG 7858 / VKM B-1802 / 2st14</strain>
    </source>
</reference>
<dbReference type="CDD" id="cd03351">
    <property type="entry name" value="LbH_UDP-GlcNAc_AT"/>
    <property type="match status" value="1"/>
</dbReference>
<dbReference type="GO" id="GO:0016020">
    <property type="term" value="C:membrane"/>
    <property type="evidence" value="ECO:0007669"/>
    <property type="project" value="GOC"/>
</dbReference>
<accession>E1QIF3</accession>
<evidence type="ECO:0000256" key="5">
    <source>
        <dbReference type="ARBA" id="ARBA00023315"/>
    </source>
</evidence>
<dbReference type="InterPro" id="IPR001451">
    <property type="entry name" value="Hexapep"/>
</dbReference>
<evidence type="ECO:0000313" key="8">
    <source>
        <dbReference type="EMBL" id="ADK85470.1"/>
    </source>
</evidence>
<dbReference type="HAMAP" id="MF_00387">
    <property type="entry name" value="LpxA"/>
    <property type="match status" value="1"/>
</dbReference>
<keyword evidence="9" id="KW-1185">Reference proteome</keyword>
<comment type="catalytic activity">
    <reaction evidence="6">
        <text>a (3R)-hydroxyacyl-[ACP] + UDP-N-acetyl-alpha-D-glucosamine = a UDP-3-O-[(3R)-3-hydroxyacyl]-N-acetyl-alpha-D-glucosamine + holo-[ACP]</text>
        <dbReference type="Rhea" id="RHEA:67812"/>
        <dbReference type="Rhea" id="RHEA-COMP:9685"/>
        <dbReference type="Rhea" id="RHEA-COMP:9945"/>
        <dbReference type="ChEBI" id="CHEBI:57705"/>
        <dbReference type="ChEBI" id="CHEBI:64479"/>
        <dbReference type="ChEBI" id="CHEBI:78827"/>
        <dbReference type="ChEBI" id="CHEBI:173225"/>
        <dbReference type="EC" id="2.3.1.129"/>
    </reaction>
</comment>
<dbReference type="SUPFAM" id="SSF51161">
    <property type="entry name" value="Trimeric LpxA-like enzymes"/>
    <property type="match status" value="1"/>
</dbReference>
<dbReference type="PIRSF" id="PIRSF000456">
    <property type="entry name" value="UDP-GlcNAc_acltr"/>
    <property type="match status" value="1"/>
</dbReference>
<dbReference type="UniPathway" id="UPA00359">
    <property type="reaction ID" value="UER00477"/>
</dbReference>
<dbReference type="EC" id="2.3.1.129" evidence="6"/>
<protein>
    <recommendedName>
        <fullName evidence="6">Acyl-[acyl-carrier-protein]--UDP-N-acetylglucosamine O-acyltransferase</fullName>
        <shortName evidence="6">UDP-N-acetylglucosamine acyltransferase</shortName>
        <ecNumber evidence="6">2.3.1.129</ecNumber>
    </recommendedName>
</protein>
<dbReference type="InterPro" id="IPR037157">
    <property type="entry name" value="Acetyltransf_C_sf"/>
</dbReference>
<keyword evidence="6" id="KW-0677">Repeat</keyword>
<keyword evidence="1 6" id="KW-0444">Lipid biosynthesis</keyword>
<dbReference type="eggNOG" id="COG1043">
    <property type="taxonomic scope" value="Bacteria"/>
</dbReference>
<keyword evidence="4 6" id="KW-0443">Lipid metabolism</keyword>
<dbReference type="GO" id="GO:0005737">
    <property type="term" value="C:cytoplasm"/>
    <property type="evidence" value="ECO:0007669"/>
    <property type="project" value="UniProtKB-SubCell"/>
</dbReference>
<dbReference type="Pfam" id="PF00132">
    <property type="entry name" value="Hexapep"/>
    <property type="match status" value="2"/>
</dbReference>
<dbReference type="HOGENOM" id="CLU_061249_0_0_7"/>